<dbReference type="GO" id="GO:1901264">
    <property type="term" value="P:carbohydrate derivative transport"/>
    <property type="evidence" value="ECO:0007669"/>
    <property type="project" value="TreeGrafter"/>
</dbReference>
<comment type="subcellular location">
    <subcellularLocation>
        <location evidence="1">Cell membrane</location>
        <topology evidence="1">Multi-pass membrane protein</topology>
    </subcellularLocation>
</comment>
<evidence type="ECO:0000256" key="10">
    <source>
        <dbReference type="SAM" id="Phobius"/>
    </source>
</evidence>
<dbReference type="RefSeq" id="WP_010493450.1">
    <property type="nucleotide sequence ID" value="NZ_AZCT01000005.1"/>
</dbReference>
<dbReference type="Pfam" id="PF02378">
    <property type="entry name" value="PTS_EIIC"/>
    <property type="match status" value="1"/>
</dbReference>
<dbReference type="PIRSF" id="PIRSF006351">
    <property type="entry name" value="PTS_EIIC-Cellobiose"/>
    <property type="match status" value="1"/>
</dbReference>
<keyword evidence="4 9" id="KW-0762">Sugar transport</keyword>
<feature type="domain" description="PTS EIIC type-3" evidence="11">
    <location>
        <begin position="11"/>
        <end position="430"/>
    </location>
</feature>
<evidence type="ECO:0000256" key="5">
    <source>
        <dbReference type="ARBA" id="ARBA00022683"/>
    </source>
</evidence>
<evidence type="ECO:0000256" key="9">
    <source>
        <dbReference type="PIRNR" id="PIRNR006351"/>
    </source>
</evidence>
<evidence type="ECO:0000313" key="12">
    <source>
        <dbReference type="EMBL" id="KRK12715.1"/>
    </source>
</evidence>
<proteinExistence type="predicted"/>
<evidence type="ECO:0000313" key="13">
    <source>
        <dbReference type="Proteomes" id="UP000051984"/>
    </source>
</evidence>
<dbReference type="NCBIfam" id="TIGR00410">
    <property type="entry name" value="lacE"/>
    <property type="match status" value="1"/>
</dbReference>
<feature type="transmembrane region" description="Helical" evidence="10">
    <location>
        <begin position="304"/>
        <end position="326"/>
    </location>
</feature>
<feature type="transmembrane region" description="Helical" evidence="10">
    <location>
        <begin position="408"/>
        <end position="430"/>
    </location>
</feature>
<evidence type="ECO:0000256" key="1">
    <source>
        <dbReference type="ARBA" id="ARBA00004651"/>
    </source>
</evidence>
<evidence type="ECO:0000256" key="3">
    <source>
        <dbReference type="ARBA" id="ARBA00022475"/>
    </source>
</evidence>
<accession>A0A0R1ETS8</accession>
<dbReference type="Proteomes" id="UP000051984">
    <property type="component" value="Unassembled WGS sequence"/>
</dbReference>
<feature type="transmembrane region" description="Helical" evidence="10">
    <location>
        <begin position="27"/>
        <end position="55"/>
    </location>
</feature>
<reference evidence="12 13" key="1">
    <citation type="journal article" date="2015" name="Genome Announc.">
        <title>Expanding the biotechnology potential of lactobacilli through comparative genomics of 213 strains and associated genera.</title>
        <authorList>
            <person name="Sun Z."/>
            <person name="Harris H.M."/>
            <person name="McCann A."/>
            <person name="Guo C."/>
            <person name="Argimon S."/>
            <person name="Zhang W."/>
            <person name="Yang X."/>
            <person name="Jeffery I.B."/>
            <person name="Cooney J.C."/>
            <person name="Kagawa T.F."/>
            <person name="Liu W."/>
            <person name="Song Y."/>
            <person name="Salvetti E."/>
            <person name="Wrobel A."/>
            <person name="Rasinkangas P."/>
            <person name="Parkhill J."/>
            <person name="Rea M.C."/>
            <person name="O'Sullivan O."/>
            <person name="Ritari J."/>
            <person name="Douillard F.P."/>
            <person name="Paul Ross R."/>
            <person name="Yang R."/>
            <person name="Briner A.E."/>
            <person name="Felis G.E."/>
            <person name="de Vos W.M."/>
            <person name="Barrangou R."/>
            <person name="Klaenhammer T.R."/>
            <person name="Caufield P.W."/>
            <person name="Cui Y."/>
            <person name="Zhang H."/>
            <person name="O'Toole P.W."/>
        </authorList>
    </citation>
    <scope>NUCLEOTIDE SEQUENCE [LARGE SCALE GENOMIC DNA]</scope>
    <source>
        <strain evidence="12 13">DSM 20178</strain>
    </source>
</reference>
<evidence type="ECO:0000259" key="11">
    <source>
        <dbReference type="PROSITE" id="PS51105"/>
    </source>
</evidence>
<feature type="transmembrane region" description="Helical" evidence="10">
    <location>
        <begin position="206"/>
        <end position="230"/>
    </location>
</feature>
<dbReference type="PANTHER" id="PTHR33989">
    <property type="match status" value="1"/>
</dbReference>
<evidence type="ECO:0000256" key="8">
    <source>
        <dbReference type="ARBA" id="ARBA00023136"/>
    </source>
</evidence>
<dbReference type="InterPro" id="IPR004796">
    <property type="entry name" value="PTS_IIC_cello"/>
</dbReference>
<keyword evidence="12" id="KW-0808">Transferase</keyword>
<dbReference type="InterPro" id="IPR003352">
    <property type="entry name" value="PTS_EIIC"/>
</dbReference>
<organism evidence="12 13">
    <name type="scientific">Lacticaseibacillus zeae DSM 20178 = KCTC 3804</name>
    <dbReference type="NCBI Taxonomy" id="1423816"/>
    <lineage>
        <taxon>Bacteria</taxon>
        <taxon>Bacillati</taxon>
        <taxon>Bacillota</taxon>
        <taxon>Bacilli</taxon>
        <taxon>Lactobacillales</taxon>
        <taxon>Lactobacillaceae</taxon>
        <taxon>Lacticaseibacillus</taxon>
    </lineage>
</organism>
<dbReference type="GO" id="GO:0008982">
    <property type="term" value="F:protein-N(PI)-phosphohistidine-sugar phosphotransferase activity"/>
    <property type="evidence" value="ECO:0007669"/>
    <property type="project" value="UniProtKB-UniRule"/>
</dbReference>
<dbReference type="AlphaFoldDB" id="A0A0R1ETS8"/>
<feature type="transmembrane region" description="Helical" evidence="10">
    <location>
        <begin position="163"/>
        <end position="185"/>
    </location>
</feature>
<dbReference type="PANTHER" id="PTHR33989:SF8">
    <property type="entry name" value="PERMEASE IIC COMPONENT"/>
    <property type="match status" value="1"/>
</dbReference>
<keyword evidence="3 9" id="KW-1003">Cell membrane</keyword>
<feature type="transmembrane region" description="Helical" evidence="10">
    <location>
        <begin position="364"/>
        <end position="387"/>
    </location>
</feature>
<comment type="function">
    <text evidence="9">The phosphoenolpyruvate-dependent sugar phosphotransferase system (PTS), a major carbohydrate active -transport system, catalyzes the phosphorylation of incoming sugar substrates concomitant with their translocation across the cell membrane.</text>
</comment>
<dbReference type="InterPro" id="IPR051088">
    <property type="entry name" value="PTS_Sugar-EIIC/EIIB"/>
</dbReference>
<keyword evidence="8 9" id="KW-0472">Membrane</keyword>
<feature type="transmembrane region" description="Helical" evidence="10">
    <location>
        <begin position="75"/>
        <end position="99"/>
    </location>
</feature>
<dbReference type="InterPro" id="IPR004501">
    <property type="entry name" value="PTS_EIIC_3"/>
</dbReference>
<dbReference type="GO" id="GO:0009401">
    <property type="term" value="P:phosphoenolpyruvate-dependent sugar phosphotransferase system"/>
    <property type="evidence" value="ECO:0007669"/>
    <property type="project" value="UniProtKB-KW"/>
</dbReference>
<dbReference type="GO" id="GO:0005886">
    <property type="term" value="C:plasma membrane"/>
    <property type="evidence" value="ECO:0007669"/>
    <property type="project" value="UniProtKB-SubCell"/>
</dbReference>
<dbReference type="PATRIC" id="fig|1423816.3.peg.2704"/>
<name>A0A0R1ETS8_LACZE</name>
<gene>
    <name evidence="12" type="ORF">FD51_GL002602</name>
</gene>
<evidence type="ECO:0000256" key="4">
    <source>
        <dbReference type="ARBA" id="ARBA00022597"/>
    </source>
</evidence>
<feature type="transmembrane region" description="Helical" evidence="10">
    <location>
        <begin position="264"/>
        <end position="284"/>
    </location>
</feature>
<dbReference type="NCBIfam" id="NF007157">
    <property type="entry name" value="PRK09592.1"/>
    <property type="match status" value="1"/>
</dbReference>
<evidence type="ECO:0000256" key="2">
    <source>
        <dbReference type="ARBA" id="ARBA00022448"/>
    </source>
</evidence>
<evidence type="ECO:0000256" key="7">
    <source>
        <dbReference type="ARBA" id="ARBA00022989"/>
    </source>
</evidence>
<protein>
    <recommendedName>
        <fullName evidence="9">Permease IIC component</fullName>
    </recommendedName>
</protein>
<keyword evidence="5" id="KW-0598">Phosphotransferase system</keyword>
<feature type="transmembrane region" description="Helical" evidence="10">
    <location>
        <begin position="338"/>
        <end position="358"/>
    </location>
</feature>
<comment type="caution">
    <text evidence="12">The sequence shown here is derived from an EMBL/GenBank/DDBJ whole genome shotgun (WGS) entry which is preliminary data.</text>
</comment>
<dbReference type="PROSITE" id="PS51105">
    <property type="entry name" value="PTS_EIIC_TYPE_3"/>
    <property type="match status" value="1"/>
</dbReference>
<dbReference type="EMBL" id="AZCT01000005">
    <property type="protein sequence ID" value="KRK12715.1"/>
    <property type="molecule type" value="Genomic_DNA"/>
</dbReference>
<evidence type="ECO:0000256" key="6">
    <source>
        <dbReference type="ARBA" id="ARBA00022692"/>
    </source>
</evidence>
<feature type="transmembrane region" description="Helical" evidence="10">
    <location>
        <begin position="111"/>
        <end position="132"/>
    </location>
</feature>
<dbReference type="eggNOG" id="COG1455">
    <property type="taxonomic scope" value="Bacteria"/>
</dbReference>
<keyword evidence="2 9" id="KW-0813">Transport</keyword>
<keyword evidence="6 10" id="KW-0812">Transmembrane</keyword>
<feature type="transmembrane region" description="Helical" evidence="10">
    <location>
        <begin position="236"/>
        <end position="257"/>
    </location>
</feature>
<sequence>MENNGRFFNFMTKTLLKPMSKVAQYRIVRAVMAAGMASIPFTIVGSMVLVLNVIPLVWPVTAGFWNATFMKFSDLYMVINTATMGILAMYFALAIGYELTRIIQTEDKLKVAPLNGAFLSLFAFFMCLPELVVKGGKIILLNSITPKEKVISGFRMTATIDRLGTSGIFTAIIMAIVAVYLYKFCVKHNWTIRMPEAVPEGVSRSFTALIPTAVIALVVMVINGSLVLLGTDIFKMISIPFSFVTNLTSTWIGVIVIEFLIHALWIVGVHGANIISAFIGPILLTNMAANAKGAHIPFAGEFNNSFAIMGGSGATLGLCIFIAFAARSEQLKVLGRASLAPAFFNINEPLIFGLPIVYNPYLAIPFFLAPMASASLAYAAFYFRLINPIITQAPWPSPMGFGALISTVDIRAVIVAILCGVVAFLIWFPFIKLYDAKLVNDEKQVAAGKEAEA</sequence>
<keyword evidence="7 10" id="KW-1133">Transmembrane helix</keyword>